<proteinExistence type="inferred from homology"/>
<comment type="similarity">
    <text evidence="1 5">Belongs to the glutathione peroxidase family.</text>
</comment>
<evidence type="ECO:0000256" key="3">
    <source>
        <dbReference type="ARBA" id="ARBA00023002"/>
    </source>
</evidence>
<dbReference type="InterPro" id="IPR036249">
    <property type="entry name" value="Thioredoxin-like_sf"/>
</dbReference>
<dbReference type="GO" id="GO:0034599">
    <property type="term" value="P:cellular response to oxidative stress"/>
    <property type="evidence" value="ECO:0007669"/>
    <property type="project" value="TreeGrafter"/>
</dbReference>
<feature type="signal peptide" evidence="6">
    <location>
        <begin position="1"/>
        <end position="18"/>
    </location>
</feature>
<evidence type="ECO:0000256" key="1">
    <source>
        <dbReference type="ARBA" id="ARBA00006926"/>
    </source>
</evidence>
<keyword evidence="3 5" id="KW-0560">Oxidoreductase</keyword>
<dbReference type="STRING" id="254406.SAMN04488042_1011216"/>
<dbReference type="InterPro" id="IPR029759">
    <property type="entry name" value="GPX_AS"/>
</dbReference>
<dbReference type="OrthoDB" id="9785502at2"/>
<dbReference type="EMBL" id="FOTQ01000001">
    <property type="protein sequence ID" value="SFL71096.1"/>
    <property type="molecule type" value="Genomic_DNA"/>
</dbReference>
<accession>A0A1I4JYC1</accession>
<dbReference type="PRINTS" id="PR01011">
    <property type="entry name" value="GLUTPROXDASE"/>
</dbReference>
<evidence type="ECO:0000256" key="2">
    <source>
        <dbReference type="ARBA" id="ARBA00022559"/>
    </source>
</evidence>
<sequence>MKPVLAVLLSLWATVSVALELDAPFDNIDGGQLALSQWAGQPVLVVNTASRCGYTDQYAGLQTLYDTYRAQGLVVLAVPSDDFRQELSSNEAVKEFCELQYGIDLPMTGITSVKGADAHPFYRSLKDETGFRPRWNFNKVLIGPDGTVVDTYGSRTKPMSREIRDALEALLPDRATSS</sequence>
<dbReference type="GO" id="GO:0004601">
    <property type="term" value="F:peroxidase activity"/>
    <property type="evidence" value="ECO:0007669"/>
    <property type="project" value="UniProtKB-KW"/>
</dbReference>
<dbReference type="PANTHER" id="PTHR11592">
    <property type="entry name" value="GLUTATHIONE PEROXIDASE"/>
    <property type="match status" value="1"/>
</dbReference>
<dbReference type="InterPro" id="IPR000889">
    <property type="entry name" value="Glutathione_peroxidase"/>
</dbReference>
<dbReference type="PROSITE" id="PS51352">
    <property type="entry name" value="THIOREDOXIN_2"/>
    <property type="match status" value="1"/>
</dbReference>
<evidence type="ECO:0000256" key="6">
    <source>
        <dbReference type="SAM" id="SignalP"/>
    </source>
</evidence>
<dbReference type="PROSITE" id="PS51355">
    <property type="entry name" value="GLUTATHIONE_PEROXID_3"/>
    <property type="match status" value="1"/>
</dbReference>
<evidence type="ECO:0000259" key="7">
    <source>
        <dbReference type="PROSITE" id="PS51352"/>
    </source>
</evidence>
<dbReference type="PROSITE" id="PS00460">
    <property type="entry name" value="GLUTATHIONE_PEROXID_1"/>
    <property type="match status" value="1"/>
</dbReference>
<evidence type="ECO:0000256" key="5">
    <source>
        <dbReference type="RuleBase" id="RU000499"/>
    </source>
</evidence>
<feature type="domain" description="Thioredoxin" evidence="7">
    <location>
        <begin position="12"/>
        <end position="172"/>
    </location>
</feature>
<reference evidence="8 9" key="1">
    <citation type="submission" date="2016-10" db="EMBL/GenBank/DDBJ databases">
        <authorList>
            <person name="de Groot N.N."/>
        </authorList>
    </citation>
    <scope>NUCLEOTIDE SEQUENCE [LARGE SCALE GENOMIC DNA]</scope>
    <source>
        <strain evidence="8 9">DSM 15283</strain>
    </source>
</reference>
<keyword evidence="9" id="KW-1185">Reference proteome</keyword>
<dbReference type="Gene3D" id="3.40.30.10">
    <property type="entry name" value="Glutaredoxin"/>
    <property type="match status" value="1"/>
</dbReference>
<feature type="chain" id="PRO_5011527169" description="Glutathione peroxidase" evidence="6">
    <location>
        <begin position="19"/>
        <end position="178"/>
    </location>
</feature>
<dbReference type="Pfam" id="PF00255">
    <property type="entry name" value="GSHPx"/>
    <property type="match status" value="1"/>
</dbReference>
<name>A0A1I4JYC1_9RHOB</name>
<dbReference type="InterPro" id="IPR013766">
    <property type="entry name" value="Thioredoxin_domain"/>
</dbReference>
<keyword evidence="2 5" id="KW-0575">Peroxidase</keyword>
<dbReference type="AlphaFoldDB" id="A0A1I4JYC1"/>
<dbReference type="Proteomes" id="UP000199144">
    <property type="component" value="Unassembled WGS sequence"/>
</dbReference>
<feature type="active site" evidence="4">
    <location>
        <position position="52"/>
    </location>
</feature>
<evidence type="ECO:0000313" key="9">
    <source>
        <dbReference type="Proteomes" id="UP000199144"/>
    </source>
</evidence>
<evidence type="ECO:0000313" key="8">
    <source>
        <dbReference type="EMBL" id="SFL71096.1"/>
    </source>
</evidence>
<dbReference type="PIRSF" id="PIRSF000303">
    <property type="entry name" value="Glutathion_perox"/>
    <property type="match status" value="1"/>
</dbReference>
<dbReference type="PANTHER" id="PTHR11592:SF44">
    <property type="entry name" value="GLUTATHIONE PEROXIDASE"/>
    <property type="match status" value="1"/>
</dbReference>
<evidence type="ECO:0000256" key="4">
    <source>
        <dbReference type="PIRSR" id="PIRSR000303-1"/>
    </source>
</evidence>
<organism evidence="8 9">
    <name type="scientific">Shimia aestuarii</name>
    <dbReference type="NCBI Taxonomy" id="254406"/>
    <lineage>
        <taxon>Bacteria</taxon>
        <taxon>Pseudomonadati</taxon>
        <taxon>Pseudomonadota</taxon>
        <taxon>Alphaproteobacteria</taxon>
        <taxon>Rhodobacterales</taxon>
        <taxon>Roseobacteraceae</taxon>
    </lineage>
</organism>
<dbReference type="RefSeq" id="WP_093091811.1">
    <property type="nucleotide sequence ID" value="NZ_FOTQ01000001.1"/>
</dbReference>
<dbReference type="SUPFAM" id="SSF52833">
    <property type="entry name" value="Thioredoxin-like"/>
    <property type="match status" value="1"/>
</dbReference>
<dbReference type="CDD" id="cd00340">
    <property type="entry name" value="GSH_Peroxidase"/>
    <property type="match status" value="1"/>
</dbReference>
<protein>
    <recommendedName>
        <fullName evidence="5">Glutathione peroxidase</fullName>
    </recommendedName>
</protein>
<keyword evidence="6" id="KW-0732">Signal</keyword>
<gene>
    <name evidence="8" type="ORF">SAMN04488042_1011216</name>
</gene>